<protein>
    <submittedName>
        <fullName evidence="1">RHS repeat-associated core domain-containing protein</fullName>
    </submittedName>
</protein>
<dbReference type="RefSeq" id="WP_142533094.1">
    <property type="nucleotide sequence ID" value="NZ_FXTB01000003.1"/>
</dbReference>
<dbReference type="AlphaFoldDB" id="A0A521CRY5"/>
<sequence length="542" mass="59740">MAFIPDIHANIYIQIGGGKALGLNTQSVNFGPNAITSVEGKPVSFSEDEQFIEYTSFKKVKEITEGSLSLVIKYGIDEQRRKASYSGGIQDGLTRYYFNNYEEEHKAGEVKKVHYISGGNGLTALYIETNGIGKLYHAITDYQGSLIALTDKSGNMATYNGSEQKFAYDPWGNRRDPQNWTLKDNRTSLLTDRGYTMHEHLDAFGLINMNGRVYDPLLAQFLSPDPHITYPGNALNYNRYAYGLNNPLMYSDPSGENPLFFILPSLVNYVAGILDNTINHGQSLGNAVSNSYIGVGGYLSPSDLTYGNHQWDNHLYFRQRSVMINYYYSMQDRGIGYLPLPTPSGSPSRNYATSQHVYAVRYSNGNMSGTEVASSSGGVNLMHWASAIYRMKENMPPDAWSHELTVDGVYGAGYDQAGGQLTMLRGKDTGVSKGYTSIGTGPPYINAVGLDYGLSWQLTSYYFVGDVSKMGINDFLGRSYSFSVGASWWIEVGGGYLIAPVENKGYIIGKTVHLGVSPPGVSGHIGVGQTNYFTDWGNFFSF</sequence>
<dbReference type="PANTHER" id="PTHR32305">
    <property type="match status" value="1"/>
</dbReference>
<evidence type="ECO:0000313" key="1">
    <source>
        <dbReference type="EMBL" id="SMO62192.1"/>
    </source>
</evidence>
<organism evidence="1 2">
    <name type="scientific">Saccharicrinis carchari</name>
    <dbReference type="NCBI Taxonomy" id="1168039"/>
    <lineage>
        <taxon>Bacteria</taxon>
        <taxon>Pseudomonadati</taxon>
        <taxon>Bacteroidota</taxon>
        <taxon>Bacteroidia</taxon>
        <taxon>Marinilabiliales</taxon>
        <taxon>Marinilabiliaceae</taxon>
        <taxon>Saccharicrinis</taxon>
    </lineage>
</organism>
<dbReference type="Proteomes" id="UP000319040">
    <property type="component" value="Unassembled WGS sequence"/>
</dbReference>
<evidence type="ECO:0000313" key="2">
    <source>
        <dbReference type="Proteomes" id="UP000319040"/>
    </source>
</evidence>
<keyword evidence="2" id="KW-1185">Reference proteome</keyword>
<dbReference type="EMBL" id="FXTB01000003">
    <property type="protein sequence ID" value="SMO62192.1"/>
    <property type="molecule type" value="Genomic_DNA"/>
</dbReference>
<dbReference type="PANTHER" id="PTHR32305:SF17">
    <property type="entry name" value="TRNA NUCLEASE WAPA"/>
    <property type="match status" value="1"/>
</dbReference>
<reference evidence="1 2" key="1">
    <citation type="submission" date="2017-05" db="EMBL/GenBank/DDBJ databases">
        <authorList>
            <person name="Varghese N."/>
            <person name="Submissions S."/>
        </authorList>
    </citation>
    <scope>NUCLEOTIDE SEQUENCE [LARGE SCALE GENOMIC DNA]</scope>
    <source>
        <strain evidence="1 2">DSM 27040</strain>
    </source>
</reference>
<dbReference type="InterPro" id="IPR022385">
    <property type="entry name" value="Rhs_assc_core"/>
</dbReference>
<dbReference type="InterPro" id="IPR050708">
    <property type="entry name" value="T6SS_VgrG/RHS"/>
</dbReference>
<dbReference type="NCBIfam" id="TIGR03696">
    <property type="entry name" value="Rhs_assc_core"/>
    <property type="match status" value="1"/>
</dbReference>
<name>A0A521CRY5_SACCC</name>
<gene>
    <name evidence="1" type="ORF">SAMN06265379_103411</name>
</gene>
<accession>A0A521CRY5</accession>
<dbReference type="OrthoDB" id="976756at2"/>
<proteinExistence type="predicted"/>
<dbReference type="Gene3D" id="2.180.10.10">
    <property type="entry name" value="RHS repeat-associated core"/>
    <property type="match status" value="1"/>
</dbReference>